<protein>
    <submittedName>
        <fullName evidence="3">Uma2 family endonuclease</fullName>
    </submittedName>
</protein>
<dbReference type="CDD" id="cd06260">
    <property type="entry name" value="DUF820-like"/>
    <property type="match status" value="1"/>
</dbReference>
<dbReference type="InterPro" id="IPR012296">
    <property type="entry name" value="Nuclease_put_TT1808"/>
</dbReference>
<accession>A0AAU8J763</accession>
<keyword evidence="3" id="KW-0255">Endonuclease</keyword>
<dbReference type="SUPFAM" id="SSF52980">
    <property type="entry name" value="Restriction endonuclease-like"/>
    <property type="match status" value="1"/>
</dbReference>
<keyword evidence="1" id="KW-0175">Coiled coil</keyword>
<keyword evidence="3" id="KW-0378">Hydrolase</keyword>
<evidence type="ECO:0000256" key="1">
    <source>
        <dbReference type="SAM" id="Coils"/>
    </source>
</evidence>
<name>A0AAU8J763_9CYAN</name>
<keyword evidence="3" id="KW-0540">Nuclease</keyword>
<dbReference type="EMBL" id="CP159837">
    <property type="protein sequence ID" value="XCM34968.1"/>
    <property type="molecule type" value="Genomic_DNA"/>
</dbReference>
<dbReference type="GO" id="GO:0004519">
    <property type="term" value="F:endonuclease activity"/>
    <property type="evidence" value="ECO:0007669"/>
    <property type="project" value="UniProtKB-KW"/>
</dbReference>
<dbReference type="Gene3D" id="3.90.1570.10">
    <property type="entry name" value="tt1808, chain A"/>
    <property type="match status" value="1"/>
</dbReference>
<proteinExistence type="predicted"/>
<feature type="coiled-coil region" evidence="1">
    <location>
        <begin position="205"/>
        <end position="241"/>
    </location>
</feature>
<dbReference type="AlphaFoldDB" id="A0AAU8J763"/>
<dbReference type="RefSeq" id="WP_054469828.1">
    <property type="nucleotide sequence ID" value="NZ_CP159837.1"/>
</dbReference>
<dbReference type="InterPro" id="IPR008538">
    <property type="entry name" value="Uma2"/>
</dbReference>
<reference evidence="3" key="1">
    <citation type="submission" date="2024-07" db="EMBL/GenBank/DDBJ databases">
        <authorList>
            <person name="Kim Y.J."/>
            <person name="Jeong J.Y."/>
        </authorList>
    </citation>
    <scope>NUCLEOTIDE SEQUENCE</scope>
    <source>
        <strain evidence="3">GIHE-MW2</strain>
    </source>
</reference>
<feature type="domain" description="Putative restriction endonuclease" evidence="2">
    <location>
        <begin position="19"/>
        <end position="193"/>
    </location>
</feature>
<sequence length="257" mass="30222">MVQAVTKTQREILDLFTYEEYLAYQSEPGIIYELFRGHLKKMPTPTGLHTRICNFLIAQLRRYFATHNLELIATEFVGVRTEKDTSRVPDLVVCTQQLWEQVCNRKGAGALDFEEQPLLVVEITSENWREDYLLKRAEYALREIAEYWIVDPKKQRIRVCHHPENEDGYEHSEFLAGQDLISPQFPELILPVEQIFAPPTVESIILEEQQQRQDLEQQLQTERLRAETERLRAETERLRADRLAQRLRELGMDPDAL</sequence>
<dbReference type="PANTHER" id="PTHR34107">
    <property type="entry name" value="SLL0198 PROTEIN-RELATED"/>
    <property type="match status" value="1"/>
</dbReference>
<dbReference type="PANTHER" id="PTHR34107:SF2">
    <property type="entry name" value="SLL0888 PROTEIN"/>
    <property type="match status" value="1"/>
</dbReference>
<organism evidence="3">
    <name type="scientific">Planktothricoides raciborskii GIHE-MW2</name>
    <dbReference type="NCBI Taxonomy" id="2792601"/>
    <lineage>
        <taxon>Bacteria</taxon>
        <taxon>Bacillati</taxon>
        <taxon>Cyanobacteriota</taxon>
        <taxon>Cyanophyceae</taxon>
        <taxon>Oscillatoriophycideae</taxon>
        <taxon>Oscillatoriales</taxon>
        <taxon>Oscillatoriaceae</taxon>
        <taxon>Planktothricoides</taxon>
    </lineage>
</organism>
<dbReference type="InterPro" id="IPR011335">
    <property type="entry name" value="Restrct_endonuc-II-like"/>
</dbReference>
<evidence type="ECO:0000259" key="2">
    <source>
        <dbReference type="Pfam" id="PF05685"/>
    </source>
</evidence>
<evidence type="ECO:0000313" key="3">
    <source>
        <dbReference type="EMBL" id="XCM34968.1"/>
    </source>
</evidence>
<gene>
    <name evidence="3" type="ORF">ABWT76_003613</name>
</gene>
<dbReference type="Pfam" id="PF05685">
    <property type="entry name" value="Uma2"/>
    <property type="match status" value="1"/>
</dbReference>